<dbReference type="AlphaFoldDB" id="A0A8H5B7P4"/>
<accession>A0A8H5B7P4</accession>
<sequence length="270" mass="30249">MTEEGSTQSYGDDKLALLREIDAIIQAAEKLGPITAQSLIRAAVQPNLAHSDAPPGPQTVASAKRQFAATVLHFRSILLKHDGPLKRSYPNLHDDEDSGNSSDEEDYYDAYDGPLKRSYPNLHNDEDSSNSSDEEDYDDAYDHRDKRQRLSLRSTSPASSEIINIDDFPTIYRDFPSSFVLRHAVWTTATGRGDVRVNDDSDSEDEDADDSRGKFMLKSLVKWDEVAEEASDAQGEEDEEEEDEEEAKEPAVQIESVPQNPRFAIRNLLN</sequence>
<feature type="compositionally biased region" description="Acidic residues" evidence="1">
    <location>
        <begin position="200"/>
        <end position="209"/>
    </location>
</feature>
<feature type="region of interest" description="Disordered" evidence="1">
    <location>
        <begin position="226"/>
        <end position="260"/>
    </location>
</feature>
<gene>
    <name evidence="2" type="ORF">D9611_014345</name>
</gene>
<dbReference type="Proteomes" id="UP000541558">
    <property type="component" value="Unassembled WGS sequence"/>
</dbReference>
<proteinExistence type="predicted"/>
<comment type="caution">
    <text evidence="2">The sequence shown here is derived from an EMBL/GenBank/DDBJ whole genome shotgun (WGS) entry which is preliminary data.</text>
</comment>
<evidence type="ECO:0000313" key="3">
    <source>
        <dbReference type="Proteomes" id="UP000541558"/>
    </source>
</evidence>
<evidence type="ECO:0000256" key="1">
    <source>
        <dbReference type="SAM" id="MobiDB-lite"/>
    </source>
</evidence>
<feature type="region of interest" description="Disordered" evidence="1">
    <location>
        <begin position="193"/>
        <end position="214"/>
    </location>
</feature>
<feature type="compositionally biased region" description="Acidic residues" evidence="1">
    <location>
        <begin position="226"/>
        <end position="247"/>
    </location>
</feature>
<feature type="region of interest" description="Disordered" evidence="1">
    <location>
        <begin position="85"/>
        <end position="158"/>
    </location>
</feature>
<dbReference type="EMBL" id="JAACJK010000180">
    <property type="protein sequence ID" value="KAF5318290.1"/>
    <property type="molecule type" value="Genomic_DNA"/>
</dbReference>
<keyword evidence="3" id="KW-1185">Reference proteome</keyword>
<evidence type="ECO:0000313" key="2">
    <source>
        <dbReference type="EMBL" id="KAF5318290.1"/>
    </source>
</evidence>
<reference evidence="2 3" key="1">
    <citation type="journal article" date="2020" name="ISME J.">
        <title>Uncovering the hidden diversity of litter-decomposition mechanisms in mushroom-forming fungi.</title>
        <authorList>
            <person name="Floudas D."/>
            <person name="Bentzer J."/>
            <person name="Ahren D."/>
            <person name="Johansson T."/>
            <person name="Persson P."/>
            <person name="Tunlid A."/>
        </authorList>
    </citation>
    <scope>NUCLEOTIDE SEQUENCE [LARGE SCALE GENOMIC DNA]</scope>
    <source>
        <strain evidence="2 3">CBS 175.51</strain>
    </source>
</reference>
<feature type="compositionally biased region" description="Acidic residues" evidence="1">
    <location>
        <begin position="94"/>
        <end position="109"/>
    </location>
</feature>
<protein>
    <submittedName>
        <fullName evidence="2">Uncharacterized protein</fullName>
    </submittedName>
</protein>
<dbReference type="OrthoDB" id="10346956at2759"/>
<name>A0A8H5B7P4_9AGAR</name>
<organism evidence="2 3">
    <name type="scientific">Ephemerocybe angulata</name>
    <dbReference type="NCBI Taxonomy" id="980116"/>
    <lineage>
        <taxon>Eukaryota</taxon>
        <taxon>Fungi</taxon>
        <taxon>Dikarya</taxon>
        <taxon>Basidiomycota</taxon>
        <taxon>Agaricomycotina</taxon>
        <taxon>Agaricomycetes</taxon>
        <taxon>Agaricomycetidae</taxon>
        <taxon>Agaricales</taxon>
        <taxon>Agaricineae</taxon>
        <taxon>Psathyrellaceae</taxon>
        <taxon>Ephemerocybe</taxon>
    </lineage>
</organism>